<evidence type="ECO:0000256" key="1">
    <source>
        <dbReference type="SAM" id="MobiDB-lite"/>
    </source>
</evidence>
<evidence type="ECO:0000313" key="3">
    <source>
        <dbReference type="Proteomes" id="UP000006514"/>
    </source>
</evidence>
<accession>J0WRR8</accession>
<dbReference type="Proteomes" id="UP000006514">
    <property type="component" value="Unassembled WGS sequence"/>
</dbReference>
<dbReference type="EMBL" id="JH687891">
    <property type="protein sequence ID" value="EJD35431.1"/>
    <property type="molecule type" value="Genomic_DNA"/>
</dbReference>
<protein>
    <submittedName>
        <fullName evidence="2">Uncharacterized protein</fullName>
    </submittedName>
</protein>
<feature type="region of interest" description="Disordered" evidence="1">
    <location>
        <begin position="83"/>
        <end position="102"/>
    </location>
</feature>
<evidence type="ECO:0000313" key="2">
    <source>
        <dbReference type="EMBL" id="EJD35431.1"/>
    </source>
</evidence>
<organism evidence="2 3">
    <name type="scientific">Auricularia subglabra (strain TFB-10046 / SS5)</name>
    <name type="common">White-rot fungus</name>
    <name type="synonym">Auricularia delicata (strain TFB10046)</name>
    <dbReference type="NCBI Taxonomy" id="717982"/>
    <lineage>
        <taxon>Eukaryota</taxon>
        <taxon>Fungi</taxon>
        <taxon>Dikarya</taxon>
        <taxon>Basidiomycota</taxon>
        <taxon>Agaricomycotina</taxon>
        <taxon>Agaricomycetes</taxon>
        <taxon>Auriculariales</taxon>
        <taxon>Auriculariaceae</taxon>
        <taxon>Auricularia</taxon>
    </lineage>
</organism>
<reference evidence="3" key="1">
    <citation type="journal article" date="2012" name="Science">
        <title>The Paleozoic origin of enzymatic lignin decomposition reconstructed from 31 fungal genomes.</title>
        <authorList>
            <person name="Floudas D."/>
            <person name="Binder M."/>
            <person name="Riley R."/>
            <person name="Barry K."/>
            <person name="Blanchette R.A."/>
            <person name="Henrissat B."/>
            <person name="Martinez A.T."/>
            <person name="Otillar R."/>
            <person name="Spatafora J.W."/>
            <person name="Yadav J.S."/>
            <person name="Aerts A."/>
            <person name="Benoit I."/>
            <person name="Boyd A."/>
            <person name="Carlson A."/>
            <person name="Copeland A."/>
            <person name="Coutinho P.M."/>
            <person name="de Vries R.P."/>
            <person name="Ferreira P."/>
            <person name="Findley K."/>
            <person name="Foster B."/>
            <person name="Gaskell J."/>
            <person name="Glotzer D."/>
            <person name="Gorecki P."/>
            <person name="Heitman J."/>
            <person name="Hesse C."/>
            <person name="Hori C."/>
            <person name="Igarashi K."/>
            <person name="Jurgens J.A."/>
            <person name="Kallen N."/>
            <person name="Kersten P."/>
            <person name="Kohler A."/>
            <person name="Kuees U."/>
            <person name="Kumar T.K.A."/>
            <person name="Kuo A."/>
            <person name="LaButti K."/>
            <person name="Larrondo L.F."/>
            <person name="Lindquist E."/>
            <person name="Ling A."/>
            <person name="Lombard V."/>
            <person name="Lucas S."/>
            <person name="Lundell T."/>
            <person name="Martin R."/>
            <person name="McLaughlin D.J."/>
            <person name="Morgenstern I."/>
            <person name="Morin E."/>
            <person name="Murat C."/>
            <person name="Nagy L.G."/>
            <person name="Nolan M."/>
            <person name="Ohm R.A."/>
            <person name="Patyshakuliyeva A."/>
            <person name="Rokas A."/>
            <person name="Ruiz-Duenas F.J."/>
            <person name="Sabat G."/>
            <person name="Salamov A."/>
            <person name="Samejima M."/>
            <person name="Schmutz J."/>
            <person name="Slot J.C."/>
            <person name="St John F."/>
            <person name="Stenlid J."/>
            <person name="Sun H."/>
            <person name="Sun S."/>
            <person name="Syed K."/>
            <person name="Tsang A."/>
            <person name="Wiebenga A."/>
            <person name="Young D."/>
            <person name="Pisabarro A."/>
            <person name="Eastwood D.C."/>
            <person name="Martin F."/>
            <person name="Cullen D."/>
            <person name="Grigoriev I.V."/>
            <person name="Hibbett D.S."/>
        </authorList>
    </citation>
    <scope>NUCLEOTIDE SEQUENCE [LARGE SCALE GENOMIC DNA]</scope>
    <source>
        <strain evidence="3">TFB10046</strain>
    </source>
</reference>
<name>J0WRR8_AURST</name>
<dbReference type="KEGG" id="adl:AURDEDRAFT_175524"/>
<dbReference type="InParanoid" id="J0WRR8"/>
<gene>
    <name evidence="2" type="ORF">AURDEDRAFT_175524</name>
</gene>
<keyword evidence="3" id="KW-1185">Reference proteome</keyword>
<sequence>MDHCFDVPFQQLRPMFPSLQRFYRGAHKLFRKAAWGCSRIRMSHARRLSVGTQSACIRRCSVQVATDVTTSCLQKTQQSAAVGLREDEPDVAGLRRPSRRPA</sequence>
<dbReference type="AlphaFoldDB" id="J0WRR8"/>
<proteinExistence type="predicted"/>